<gene>
    <name evidence="2" type="ORF">HMPREF0322_03608</name>
</gene>
<keyword evidence="1" id="KW-0472">Membrane</keyword>
<dbReference type="Proteomes" id="UP000004416">
    <property type="component" value="Unassembled WGS sequence"/>
</dbReference>
<dbReference type="HOGENOM" id="CLU_3042711_0_0_9"/>
<reference evidence="2 3" key="1">
    <citation type="submission" date="2011-08" db="EMBL/GenBank/DDBJ databases">
        <authorList>
            <person name="Weinstock G."/>
            <person name="Sodergren E."/>
            <person name="Clifton S."/>
            <person name="Fulton L."/>
            <person name="Fulton B."/>
            <person name="Courtney L."/>
            <person name="Fronick C."/>
            <person name="Harrison M."/>
            <person name="Strong C."/>
            <person name="Farmer C."/>
            <person name="Delahaunty K."/>
            <person name="Markovic C."/>
            <person name="Hall O."/>
            <person name="Minx P."/>
            <person name="Tomlinson C."/>
            <person name="Mitreva M."/>
            <person name="Hou S."/>
            <person name="Chen J."/>
            <person name="Wollam A."/>
            <person name="Pepin K.H."/>
            <person name="Johnson M."/>
            <person name="Bhonagiri V."/>
            <person name="Zhang X."/>
            <person name="Suruliraj S."/>
            <person name="Warren W."/>
            <person name="Chinwalla A."/>
            <person name="Mardis E.R."/>
            <person name="Wilson R.K."/>
        </authorList>
    </citation>
    <scope>NUCLEOTIDE SEQUENCE [LARGE SCALE GENOMIC DNA]</scope>
    <source>
        <strain evidence="2 3">DP7</strain>
    </source>
</reference>
<evidence type="ECO:0000313" key="2">
    <source>
        <dbReference type="EMBL" id="EHL05692.1"/>
    </source>
</evidence>
<accession>G9XRL0</accession>
<proteinExistence type="predicted"/>
<comment type="caution">
    <text evidence="2">The sequence shown here is derived from an EMBL/GenBank/DDBJ whole genome shotgun (WGS) entry which is preliminary data.</text>
</comment>
<dbReference type="EMBL" id="AFZX01000093">
    <property type="protein sequence ID" value="EHL05692.1"/>
    <property type="molecule type" value="Genomic_DNA"/>
</dbReference>
<keyword evidence="1" id="KW-1133">Transmembrane helix</keyword>
<name>G9XRL0_DESHA</name>
<organism evidence="2 3">
    <name type="scientific">Desulfitobacterium hafniense DP7</name>
    <dbReference type="NCBI Taxonomy" id="537010"/>
    <lineage>
        <taxon>Bacteria</taxon>
        <taxon>Bacillati</taxon>
        <taxon>Bacillota</taxon>
        <taxon>Clostridia</taxon>
        <taxon>Eubacteriales</taxon>
        <taxon>Desulfitobacteriaceae</taxon>
        <taxon>Desulfitobacterium</taxon>
    </lineage>
</organism>
<keyword evidence="1" id="KW-0812">Transmembrane</keyword>
<evidence type="ECO:0000313" key="3">
    <source>
        <dbReference type="Proteomes" id="UP000004416"/>
    </source>
</evidence>
<protein>
    <submittedName>
        <fullName evidence="2">Uncharacterized protein</fullName>
    </submittedName>
</protein>
<sequence length="54" mass="6302">MFAHDSCLIPVYHILNENITIDCFWAILFMLPAYDTLLAFALCLISWPDHFLND</sequence>
<feature type="transmembrane region" description="Helical" evidence="1">
    <location>
        <begin position="23"/>
        <end position="47"/>
    </location>
</feature>
<dbReference type="AlphaFoldDB" id="G9XRL0"/>
<evidence type="ECO:0000256" key="1">
    <source>
        <dbReference type="SAM" id="Phobius"/>
    </source>
</evidence>